<organism evidence="1 2">
    <name type="scientific">Paenalkalicoccus suaedae</name>
    <dbReference type="NCBI Taxonomy" id="2592382"/>
    <lineage>
        <taxon>Bacteria</taxon>
        <taxon>Bacillati</taxon>
        <taxon>Bacillota</taxon>
        <taxon>Bacilli</taxon>
        <taxon>Bacillales</taxon>
        <taxon>Bacillaceae</taxon>
        <taxon>Paenalkalicoccus</taxon>
    </lineage>
</organism>
<proteinExistence type="predicted"/>
<dbReference type="EMBL" id="CP041372">
    <property type="protein sequence ID" value="QKS70764.1"/>
    <property type="molecule type" value="Genomic_DNA"/>
</dbReference>
<accession>A0A859FDW2</accession>
<dbReference type="RefSeq" id="WP_176008799.1">
    <property type="nucleotide sequence ID" value="NZ_CP041372.2"/>
</dbReference>
<dbReference type="InterPro" id="IPR038118">
    <property type="entry name" value="BOFC_N_sf"/>
</dbReference>
<protein>
    <submittedName>
        <fullName evidence="1">Uncharacterized protein</fullName>
    </submittedName>
</protein>
<dbReference type="KEGG" id="psua:FLK61_28945"/>
<evidence type="ECO:0000313" key="2">
    <source>
        <dbReference type="Proteomes" id="UP000318138"/>
    </source>
</evidence>
<reference evidence="2" key="1">
    <citation type="submission" date="2019-07" db="EMBL/GenBank/DDBJ databases">
        <title>Bacillus alkalisoli sp. nov. isolated from saline soil.</title>
        <authorList>
            <person name="Sun J.-Q."/>
            <person name="Xu L."/>
        </authorList>
    </citation>
    <scope>NUCLEOTIDE SEQUENCE [LARGE SCALE GENOMIC DNA]</scope>
    <source>
        <strain evidence="2">M4U3P1</strain>
    </source>
</reference>
<name>A0A859FDW2_9BACI</name>
<dbReference type="AlphaFoldDB" id="A0A859FDW2"/>
<dbReference type="Proteomes" id="UP000318138">
    <property type="component" value="Chromosome"/>
</dbReference>
<dbReference type="Gene3D" id="3.10.20.420">
    <property type="entry name" value="Bypass-of-forespore C, N-terminal domain"/>
    <property type="match status" value="1"/>
</dbReference>
<gene>
    <name evidence="1" type="ORF">FLK61_28945</name>
</gene>
<keyword evidence="2" id="KW-1185">Reference proteome</keyword>
<evidence type="ECO:0000313" key="1">
    <source>
        <dbReference type="EMBL" id="QKS70764.1"/>
    </source>
</evidence>
<sequence length="67" mass="7641">MPALALVATVLSMLTIIEQDYCGDKMEETVVSMELEAMEDIWADYSEWNYVGPRANGDMVFERKTCE</sequence>